<evidence type="ECO:0000313" key="3">
    <source>
        <dbReference type="Proteomes" id="UP000307956"/>
    </source>
</evidence>
<dbReference type="InterPro" id="IPR032710">
    <property type="entry name" value="NTF2-like_dom_sf"/>
</dbReference>
<evidence type="ECO:0000313" key="2">
    <source>
        <dbReference type="EMBL" id="THF56540.1"/>
    </source>
</evidence>
<feature type="signal peptide" evidence="1">
    <location>
        <begin position="1"/>
        <end position="42"/>
    </location>
</feature>
<dbReference type="PANTHER" id="PTHR38436:SF1">
    <property type="entry name" value="ESTER CYCLASE"/>
    <property type="match status" value="1"/>
</dbReference>
<protein>
    <submittedName>
        <fullName evidence="2">Ester cyclase</fullName>
    </submittedName>
</protein>
<dbReference type="InterPro" id="IPR009959">
    <property type="entry name" value="Cyclase_SnoaL-like"/>
</dbReference>
<dbReference type="EMBL" id="SSOD01000020">
    <property type="protein sequence ID" value="THF56540.1"/>
    <property type="molecule type" value="Genomic_DNA"/>
</dbReference>
<dbReference type="AlphaFoldDB" id="A0A4S4AE92"/>
<dbReference type="Proteomes" id="UP000307956">
    <property type="component" value="Unassembled WGS sequence"/>
</dbReference>
<dbReference type="SUPFAM" id="SSF54427">
    <property type="entry name" value="NTF2-like"/>
    <property type="match status" value="1"/>
</dbReference>
<dbReference type="Pfam" id="PF07366">
    <property type="entry name" value="SnoaL"/>
    <property type="match status" value="1"/>
</dbReference>
<keyword evidence="3" id="KW-1185">Reference proteome</keyword>
<name>A0A4S4AE92_9RHOO</name>
<organism evidence="2 3">
    <name type="scientific">Pseudothauera rhizosphaerae</name>
    <dbReference type="NCBI Taxonomy" id="2565932"/>
    <lineage>
        <taxon>Bacteria</taxon>
        <taxon>Pseudomonadati</taxon>
        <taxon>Pseudomonadota</taxon>
        <taxon>Betaproteobacteria</taxon>
        <taxon>Rhodocyclales</taxon>
        <taxon>Zoogloeaceae</taxon>
        <taxon>Pseudothauera</taxon>
    </lineage>
</organism>
<keyword evidence="1" id="KW-0732">Signal</keyword>
<proteinExistence type="predicted"/>
<dbReference type="OrthoDB" id="9182871at2"/>
<comment type="caution">
    <text evidence="2">The sequence shown here is derived from an EMBL/GenBank/DDBJ whole genome shotgun (WGS) entry which is preliminary data.</text>
</comment>
<gene>
    <name evidence="2" type="ORF">E6O51_19190</name>
</gene>
<feature type="chain" id="PRO_5020421814" evidence="1">
    <location>
        <begin position="43"/>
        <end position="194"/>
    </location>
</feature>
<dbReference type="Gene3D" id="3.10.450.50">
    <property type="match status" value="1"/>
</dbReference>
<sequence length="194" mass="20817">MVSTLREPERHIMKSPMNPVRRAVTASLAVSALAALPAPAIAAEPEPVTGNSDAAANIAIVKRFLDEVVNGGRFELVDQLWASDLVWRGASLGELRGIEAYRKALESSVGGSFSRMHLDIKDVIASGDKVVVHFTNSGINTGPFLGRPATGKYAVWEGIGIYRVVNGKIAEAQFVEDILGQQQMLGHWPGSGRQ</sequence>
<accession>A0A4S4AE92</accession>
<dbReference type="PANTHER" id="PTHR38436">
    <property type="entry name" value="POLYKETIDE CYCLASE SNOAL-LIKE DOMAIN"/>
    <property type="match status" value="1"/>
</dbReference>
<evidence type="ECO:0000256" key="1">
    <source>
        <dbReference type="SAM" id="SignalP"/>
    </source>
</evidence>
<reference evidence="2 3" key="1">
    <citation type="submission" date="2019-04" db="EMBL/GenBank/DDBJ databases">
        <title>Azoarcus rhizosphaerae sp. nov. isolated from rhizosphere of Ficus religiosa.</title>
        <authorList>
            <person name="Lin S.-Y."/>
            <person name="Hameed A."/>
            <person name="Hsu Y.-H."/>
            <person name="Young C.-C."/>
        </authorList>
    </citation>
    <scope>NUCLEOTIDE SEQUENCE [LARGE SCALE GENOMIC DNA]</scope>
    <source>
        <strain evidence="2 3">CC-YHH848</strain>
    </source>
</reference>
<dbReference type="GO" id="GO:0030638">
    <property type="term" value="P:polyketide metabolic process"/>
    <property type="evidence" value="ECO:0007669"/>
    <property type="project" value="InterPro"/>
</dbReference>